<comment type="similarity">
    <text evidence="3">Belongs to the proline oxidase family.</text>
</comment>
<keyword evidence="1" id="KW-0106">Calcium</keyword>
<dbReference type="EC" id="1.5.5.2" evidence="3"/>
<comment type="caution">
    <text evidence="6">The sequence shown here is derived from an EMBL/GenBank/DDBJ whole genome shotgun (WGS) entry which is preliminary data.</text>
</comment>
<keyword evidence="3" id="KW-0274">FAD</keyword>
<keyword evidence="3" id="KW-0285">Flavoprotein</keyword>
<feature type="region of interest" description="Disordered" evidence="4">
    <location>
        <begin position="1"/>
        <end position="29"/>
    </location>
</feature>
<name>A0ABQ6N362_9STRA</name>
<dbReference type="InterPro" id="IPR029041">
    <property type="entry name" value="FAD-linked_oxidoreductase-like"/>
</dbReference>
<evidence type="ECO:0000256" key="3">
    <source>
        <dbReference type="RuleBase" id="RU364054"/>
    </source>
</evidence>
<protein>
    <recommendedName>
        <fullName evidence="3">Proline dehydrogenase</fullName>
        <ecNumber evidence="3">1.5.5.2</ecNumber>
    </recommendedName>
</protein>
<feature type="region of interest" description="Disordered" evidence="4">
    <location>
        <begin position="151"/>
        <end position="179"/>
    </location>
</feature>
<keyword evidence="2 3" id="KW-0560">Oxidoreductase</keyword>
<dbReference type="EMBL" id="BRYB01002037">
    <property type="protein sequence ID" value="GMI38535.1"/>
    <property type="molecule type" value="Genomic_DNA"/>
</dbReference>
<dbReference type="InterPro" id="IPR015659">
    <property type="entry name" value="Proline_oxidase"/>
</dbReference>
<evidence type="ECO:0000256" key="2">
    <source>
        <dbReference type="ARBA" id="ARBA00023002"/>
    </source>
</evidence>
<evidence type="ECO:0000313" key="7">
    <source>
        <dbReference type="Proteomes" id="UP001165060"/>
    </source>
</evidence>
<evidence type="ECO:0000259" key="5">
    <source>
        <dbReference type="PROSITE" id="PS50222"/>
    </source>
</evidence>
<gene>
    <name evidence="6" type="ORF">TeGR_g7736</name>
</gene>
<feature type="compositionally biased region" description="Low complexity" evidence="4">
    <location>
        <begin position="1"/>
        <end position="27"/>
    </location>
</feature>
<evidence type="ECO:0000256" key="4">
    <source>
        <dbReference type="SAM" id="MobiDB-lite"/>
    </source>
</evidence>
<feature type="domain" description="EF-hand" evidence="5">
    <location>
        <begin position="255"/>
        <end position="290"/>
    </location>
</feature>
<sequence length="378" mass="41490">MPLRELSSLTPSSPPSRSSLPSSLSSPPLVPRHISPFFDRSDRSHASVAASPPSLLDFDASETAYGKRSAADLLLSYAVFRLCTVGPLTRNADAVLTGARGLLGGWLVDGVVKRTFFRHFCGGESTDDLRPCINFLNANGINGILDYAAENAPDDAAPDDAEQPQSPQKPHLDNPHLEPHSAQFESLEPVAEGRSSYEHVQPAQTYEYTTEADCDFHVQVFKTCITAVKDVTPQGFAALKLTALGNPKLLERMSTAVVESARLFEKFDRNGDGIVTHKEFERTYRDVFMDADDVLPDLIPRLDPCNSGVIDYVEWSKLLQPRDLPRLVAGCRESGPLKEAAPNPEELELMLAMRKRLWEVAECAAENDVGLLIDAEQT</sequence>
<evidence type="ECO:0000256" key="1">
    <source>
        <dbReference type="ARBA" id="ARBA00022837"/>
    </source>
</evidence>
<comment type="cofactor">
    <cofactor evidence="3">
        <name>FAD</name>
        <dbReference type="ChEBI" id="CHEBI:57692"/>
    </cofactor>
</comment>
<feature type="compositionally biased region" description="Basic and acidic residues" evidence="4">
    <location>
        <begin position="170"/>
        <end position="179"/>
    </location>
</feature>
<keyword evidence="7" id="KW-1185">Reference proteome</keyword>
<evidence type="ECO:0000313" key="6">
    <source>
        <dbReference type="EMBL" id="GMI38535.1"/>
    </source>
</evidence>
<dbReference type="Gene3D" id="3.20.20.220">
    <property type="match status" value="1"/>
</dbReference>
<keyword evidence="3" id="KW-0642">Proline metabolism</keyword>
<comment type="function">
    <text evidence="3">Converts proline to delta-1-pyrroline-5-carboxylate.</text>
</comment>
<dbReference type="InterPro" id="IPR002048">
    <property type="entry name" value="EF_hand_dom"/>
</dbReference>
<dbReference type="Proteomes" id="UP001165060">
    <property type="component" value="Unassembled WGS sequence"/>
</dbReference>
<dbReference type="Gene3D" id="1.10.238.10">
    <property type="entry name" value="EF-hand"/>
    <property type="match status" value="1"/>
</dbReference>
<dbReference type="PROSITE" id="PS00018">
    <property type="entry name" value="EF_HAND_1"/>
    <property type="match status" value="1"/>
</dbReference>
<dbReference type="SUPFAM" id="SSF51730">
    <property type="entry name" value="FAD-linked oxidoreductase"/>
    <property type="match status" value="1"/>
</dbReference>
<dbReference type="InterPro" id="IPR011992">
    <property type="entry name" value="EF-hand-dom_pair"/>
</dbReference>
<organism evidence="6 7">
    <name type="scientific">Tetraparma gracilis</name>
    <dbReference type="NCBI Taxonomy" id="2962635"/>
    <lineage>
        <taxon>Eukaryota</taxon>
        <taxon>Sar</taxon>
        <taxon>Stramenopiles</taxon>
        <taxon>Ochrophyta</taxon>
        <taxon>Bolidophyceae</taxon>
        <taxon>Parmales</taxon>
        <taxon>Triparmaceae</taxon>
        <taxon>Tetraparma</taxon>
    </lineage>
</organism>
<comment type="catalytic activity">
    <reaction evidence="3">
        <text>L-proline + a quinone = (S)-1-pyrroline-5-carboxylate + a quinol + H(+)</text>
        <dbReference type="Rhea" id="RHEA:23784"/>
        <dbReference type="ChEBI" id="CHEBI:15378"/>
        <dbReference type="ChEBI" id="CHEBI:17388"/>
        <dbReference type="ChEBI" id="CHEBI:24646"/>
        <dbReference type="ChEBI" id="CHEBI:60039"/>
        <dbReference type="ChEBI" id="CHEBI:132124"/>
        <dbReference type="EC" id="1.5.5.2"/>
    </reaction>
</comment>
<proteinExistence type="inferred from homology"/>
<dbReference type="PANTHER" id="PTHR13914">
    <property type="entry name" value="PROLINE OXIDASE"/>
    <property type="match status" value="1"/>
</dbReference>
<reference evidence="6 7" key="1">
    <citation type="journal article" date="2023" name="Commun. Biol.">
        <title>Genome analysis of Parmales, the sister group of diatoms, reveals the evolutionary specialization of diatoms from phago-mixotrophs to photoautotrophs.</title>
        <authorList>
            <person name="Ban H."/>
            <person name="Sato S."/>
            <person name="Yoshikawa S."/>
            <person name="Yamada K."/>
            <person name="Nakamura Y."/>
            <person name="Ichinomiya M."/>
            <person name="Sato N."/>
            <person name="Blanc-Mathieu R."/>
            <person name="Endo H."/>
            <person name="Kuwata A."/>
            <person name="Ogata H."/>
        </authorList>
    </citation>
    <scope>NUCLEOTIDE SEQUENCE [LARGE SCALE GENOMIC DNA]</scope>
</reference>
<dbReference type="InterPro" id="IPR018247">
    <property type="entry name" value="EF_Hand_1_Ca_BS"/>
</dbReference>
<feature type="compositionally biased region" description="Acidic residues" evidence="4">
    <location>
        <begin position="152"/>
        <end position="162"/>
    </location>
</feature>
<dbReference type="PANTHER" id="PTHR13914:SF0">
    <property type="entry name" value="PROLINE DEHYDROGENASE 1, MITOCHONDRIAL"/>
    <property type="match status" value="1"/>
</dbReference>
<dbReference type="SUPFAM" id="SSF47473">
    <property type="entry name" value="EF-hand"/>
    <property type="match status" value="1"/>
</dbReference>
<accession>A0ABQ6N362</accession>
<dbReference type="PROSITE" id="PS50222">
    <property type="entry name" value="EF_HAND_2"/>
    <property type="match status" value="1"/>
</dbReference>